<evidence type="ECO:0000313" key="2">
    <source>
        <dbReference type="Proteomes" id="UP000469523"/>
    </source>
</evidence>
<dbReference type="EMBL" id="VUNQ01000014">
    <property type="protein sequence ID" value="MSU01371.1"/>
    <property type="molecule type" value="Genomic_DNA"/>
</dbReference>
<dbReference type="NCBIfam" id="TIGR02276">
    <property type="entry name" value="beta_rpt_yvtn"/>
    <property type="match status" value="1"/>
</dbReference>
<dbReference type="PANTHER" id="PTHR47197:SF3">
    <property type="entry name" value="DIHYDRO-HEME D1 DEHYDROGENASE"/>
    <property type="match status" value="1"/>
</dbReference>
<dbReference type="SUPFAM" id="SSF51004">
    <property type="entry name" value="C-terminal (heme d1) domain of cytochrome cd1-nitrite reductase"/>
    <property type="match status" value="1"/>
</dbReference>
<accession>A0A6N7XH52</accession>
<name>A0A6N7XH52_9FIRM</name>
<dbReference type="InterPro" id="IPR051200">
    <property type="entry name" value="Host-pathogen_enzymatic-act"/>
</dbReference>
<sequence>MNEDRILVANTGEDSLTLKDFKDDSKSKTILLSKLTGKEIDNSILENSKLGPYDMIKGEGENIYITNSYDNSIMKIDLVSEELLGFIKIGKNPTSIKKFQGKIYIANSDSNSISVVDENTFSLIEDISVGERPTDIQIDEIGLKVFIANGNCYTINILDLNNEKISSIILTKQPIKMIIENNRLFILSYKGNGTDNYSNLSEIETENNKTKISIDLKGIYANFVKIKGKDLFYLSNVENGYIYRISIGKEINISRFYLGGMPNNIKWNGKTNLYITNILDDNLSVIQELNGLSIKNIRVGKEPNGILLL</sequence>
<keyword evidence="2" id="KW-1185">Reference proteome</keyword>
<dbReference type="RefSeq" id="WP_154439784.1">
    <property type="nucleotide sequence ID" value="NZ_JAHLPJ010000001.1"/>
</dbReference>
<comment type="caution">
    <text evidence="1">The sequence shown here is derived from an EMBL/GenBank/DDBJ whole genome shotgun (WGS) entry which is preliminary data.</text>
</comment>
<dbReference type="Proteomes" id="UP000469523">
    <property type="component" value="Unassembled WGS sequence"/>
</dbReference>
<reference evidence="1 2" key="1">
    <citation type="submission" date="2019-09" db="EMBL/GenBank/DDBJ databases">
        <title>In-depth cultivation of the pig gut microbiome towards novel bacterial diversity and tailored functional studies.</title>
        <authorList>
            <person name="Wylensek D."/>
            <person name="Hitch T.C.A."/>
            <person name="Clavel T."/>
        </authorList>
    </citation>
    <scope>NUCLEOTIDE SEQUENCE [LARGE SCALE GENOMIC DNA]</scope>
    <source>
        <strain evidence="1 2">WCA3-693-APC-4?</strain>
    </source>
</reference>
<dbReference type="PANTHER" id="PTHR47197">
    <property type="entry name" value="PROTEIN NIRF"/>
    <property type="match status" value="1"/>
</dbReference>
<organism evidence="1 2">
    <name type="scientific">Tissierella pigra</name>
    <dbReference type="NCBI Taxonomy" id="2607614"/>
    <lineage>
        <taxon>Bacteria</taxon>
        <taxon>Bacillati</taxon>
        <taxon>Bacillota</taxon>
        <taxon>Tissierellia</taxon>
        <taxon>Tissierellales</taxon>
        <taxon>Tissierellaceae</taxon>
        <taxon>Tissierella</taxon>
    </lineage>
</organism>
<dbReference type="InterPro" id="IPR015943">
    <property type="entry name" value="WD40/YVTN_repeat-like_dom_sf"/>
</dbReference>
<dbReference type="Gene3D" id="2.130.10.10">
    <property type="entry name" value="YVTN repeat-like/Quinoprotein amine dehydrogenase"/>
    <property type="match status" value="2"/>
</dbReference>
<protein>
    <submittedName>
        <fullName evidence="1">Uncharacterized protein</fullName>
    </submittedName>
</protein>
<gene>
    <name evidence="1" type="ORF">FYJ83_07815</name>
</gene>
<proteinExistence type="predicted"/>
<dbReference type="InterPro" id="IPR011048">
    <property type="entry name" value="Haem_d1_sf"/>
</dbReference>
<dbReference type="InterPro" id="IPR011964">
    <property type="entry name" value="YVTN_b-propeller_repeat"/>
</dbReference>
<evidence type="ECO:0000313" key="1">
    <source>
        <dbReference type="EMBL" id="MSU01371.1"/>
    </source>
</evidence>
<dbReference type="AlphaFoldDB" id="A0A6N7XH52"/>